<dbReference type="Proteomes" id="UP000324020">
    <property type="component" value="Unassembled WGS sequence"/>
</dbReference>
<protein>
    <submittedName>
        <fullName evidence="2">Uncharacterized protein</fullName>
    </submittedName>
</protein>
<dbReference type="AlphaFoldDB" id="A0A1G7PD60"/>
<organism evidence="2 3">
    <name type="scientific">Halorubrum xinjiangense</name>
    <dbReference type="NCBI Taxonomy" id="261291"/>
    <lineage>
        <taxon>Archaea</taxon>
        <taxon>Methanobacteriati</taxon>
        <taxon>Methanobacteriota</taxon>
        <taxon>Stenosarchaea group</taxon>
        <taxon>Halobacteria</taxon>
        <taxon>Halobacteriales</taxon>
        <taxon>Haloferacaceae</taxon>
        <taxon>Halorubrum</taxon>
    </lineage>
</organism>
<feature type="region of interest" description="Disordered" evidence="1">
    <location>
        <begin position="20"/>
        <end position="56"/>
    </location>
</feature>
<evidence type="ECO:0000313" key="3">
    <source>
        <dbReference type="Proteomes" id="UP000324020"/>
    </source>
</evidence>
<dbReference type="EMBL" id="FNBO01000009">
    <property type="protein sequence ID" value="SDF84222.1"/>
    <property type="molecule type" value="Genomic_DNA"/>
</dbReference>
<proteinExistence type="predicted"/>
<name>A0A1G7PD60_9EURY</name>
<evidence type="ECO:0000256" key="1">
    <source>
        <dbReference type="SAM" id="MobiDB-lite"/>
    </source>
</evidence>
<sequence length="56" mass="6330">MNSVLKPPVYKYSLTTLSPTRSPFHTKQRGVGVHPITSTWRSEEPREKTDETEAGT</sequence>
<evidence type="ECO:0000313" key="2">
    <source>
        <dbReference type="EMBL" id="SDF84222.1"/>
    </source>
</evidence>
<accession>A0A1G7PD60</accession>
<gene>
    <name evidence="2" type="ORF">SAMN04488067_109127</name>
</gene>
<keyword evidence="3" id="KW-1185">Reference proteome</keyword>
<feature type="compositionally biased region" description="Basic and acidic residues" evidence="1">
    <location>
        <begin position="41"/>
        <end position="56"/>
    </location>
</feature>
<reference evidence="2 3" key="1">
    <citation type="submission" date="2016-10" db="EMBL/GenBank/DDBJ databases">
        <authorList>
            <person name="Varghese N."/>
            <person name="Submissions S."/>
        </authorList>
    </citation>
    <scope>NUCLEOTIDE SEQUENCE [LARGE SCALE GENOMIC DNA]</scope>
    <source>
        <strain evidence="2 3">CGMCC 1.3527</strain>
    </source>
</reference>